<organism evidence="3 4">
    <name type="scientific">Gymnopilus junonius</name>
    <name type="common">Spectacular rustgill mushroom</name>
    <name type="synonym">Gymnopilus spectabilis subsp. junonius</name>
    <dbReference type="NCBI Taxonomy" id="109634"/>
    <lineage>
        <taxon>Eukaryota</taxon>
        <taxon>Fungi</taxon>
        <taxon>Dikarya</taxon>
        <taxon>Basidiomycota</taxon>
        <taxon>Agaricomycotina</taxon>
        <taxon>Agaricomycetes</taxon>
        <taxon>Agaricomycetidae</taxon>
        <taxon>Agaricales</taxon>
        <taxon>Agaricineae</taxon>
        <taxon>Hymenogastraceae</taxon>
        <taxon>Gymnopilus</taxon>
    </lineage>
</organism>
<dbReference type="Proteomes" id="UP000724874">
    <property type="component" value="Unassembled WGS sequence"/>
</dbReference>
<feature type="region of interest" description="Disordered" evidence="1">
    <location>
        <begin position="139"/>
        <end position="166"/>
    </location>
</feature>
<keyword evidence="4" id="KW-1185">Reference proteome</keyword>
<dbReference type="AlphaFoldDB" id="A0A9P5TSS4"/>
<comment type="caution">
    <text evidence="3">The sequence shown here is derived from an EMBL/GenBank/DDBJ whole genome shotgun (WGS) entry which is preliminary data.</text>
</comment>
<gene>
    <name evidence="3" type="ORF">CPB84DRAFT_1766051</name>
</gene>
<evidence type="ECO:0000256" key="2">
    <source>
        <dbReference type="SAM" id="Phobius"/>
    </source>
</evidence>
<dbReference type="EMBL" id="JADNYJ010000009">
    <property type="protein sequence ID" value="KAF8909402.1"/>
    <property type="molecule type" value="Genomic_DNA"/>
</dbReference>
<keyword evidence="2" id="KW-1133">Transmembrane helix</keyword>
<keyword evidence="2" id="KW-0472">Membrane</keyword>
<proteinExistence type="predicted"/>
<keyword evidence="2" id="KW-0812">Transmembrane</keyword>
<evidence type="ECO:0000313" key="3">
    <source>
        <dbReference type="EMBL" id="KAF8909402.1"/>
    </source>
</evidence>
<reference evidence="3" key="1">
    <citation type="submission" date="2020-11" db="EMBL/GenBank/DDBJ databases">
        <authorList>
            <consortium name="DOE Joint Genome Institute"/>
            <person name="Ahrendt S."/>
            <person name="Riley R."/>
            <person name="Andreopoulos W."/>
            <person name="LaButti K."/>
            <person name="Pangilinan J."/>
            <person name="Ruiz-duenas F.J."/>
            <person name="Barrasa J.M."/>
            <person name="Sanchez-Garcia M."/>
            <person name="Camarero S."/>
            <person name="Miyauchi S."/>
            <person name="Serrano A."/>
            <person name="Linde D."/>
            <person name="Babiker R."/>
            <person name="Drula E."/>
            <person name="Ayuso-Fernandez I."/>
            <person name="Pacheco R."/>
            <person name="Padilla G."/>
            <person name="Ferreira P."/>
            <person name="Barriuso J."/>
            <person name="Kellner H."/>
            <person name="Castanera R."/>
            <person name="Alfaro M."/>
            <person name="Ramirez L."/>
            <person name="Pisabarro A.G."/>
            <person name="Kuo A."/>
            <person name="Tritt A."/>
            <person name="Lipzen A."/>
            <person name="He G."/>
            <person name="Yan M."/>
            <person name="Ng V."/>
            <person name="Cullen D."/>
            <person name="Martin F."/>
            <person name="Rosso M.-N."/>
            <person name="Henrissat B."/>
            <person name="Hibbett D."/>
            <person name="Martinez A.T."/>
            <person name="Grigoriev I.V."/>
        </authorList>
    </citation>
    <scope>NUCLEOTIDE SEQUENCE</scope>
    <source>
        <strain evidence="3">AH 44721</strain>
    </source>
</reference>
<evidence type="ECO:0000313" key="4">
    <source>
        <dbReference type="Proteomes" id="UP000724874"/>
    </source>
</evidence>
<name>A0A9P5TSS4_GYMJU</name>
<dbReference type="OrthoDB" id="2960209at2759"/>
<accession>A0A9P5TSS4</accession>
<feature type="compositionally biased region" description="Basic and acidic residues" evidence="1">
    <location>
        <begin position="156"/>
        <end position="166"/>
    </location>
</feature>
<sequence>MHPSYIGPHWHRGPSRILWFALGAVTAAWWIKRKDSDRHVFGHCRRLPPQYYPPTDSTVPPSTSPVTWPQTFSDIPRAINNIPPAADPSSASRSEWLSDEERERLANLSRQATDAMVDLTESTLESVLTTAQSLKAKLAEHRAQRQSQQKAIEQQLEEKRKTPPSL</sequence>
<evidence type="ECO:0000256" key="1">
    <source>
        <dbReference type="SAM" id="MobiDB-lite"/>
    </source>
</evidence>
<feature type="transmembrane region" description="Helical" evidence="2">
    <location>
        <begin position="13"/>
        <end position="31"/>
    </location>
</feature>
<protein>
    <submittedName>
        <fullName evidence="3">Uncharacterized protein</fullName>
    </submittedName>
</protein>